<dbReference type="RefSeq" id="XP_009166399.1">
    <property type="nucleotide sequence ID" value="XM_009168135.1"/>
</dbReference>
<dbReference type="InterPro" id="IPR000977">
    <property type="entry name" value="DNA_ligase_ATP-dep"/>
</dbReference>
<evidence type="ECO:0000256" key="14">
    <source>
        <dbReference type="RuleBase" id="RU004196"/>
    </source>
</evidence>
<keyword evidence="2 13" id="KW-0436">Ligase</keyword>
<keyword evidence="3" id="KW-0132">Cell division</keyword>
<dbReference type="CDD" id="cd07902">
    <property type="entry name" value="Adenylation_DNA_ligase_III"/>
    <property type="match status" value="1"/>
</dbReference>
<dbReference type="SUPFAM" id="SSF117018">
    <property type="entry name" value="ATP-dependent DNA ligase DNA-binding domain"/>
    <property type="match status" value="1"/>
</dbReference>
<keyword evidence="9 13" id="KW-0233">DNA recombination</keyword>
<dbReference type="InterPro" id="IPR012309">
    <property type="entry name" value="DNA_ligase_ATP-dep_C"/>
</dbReference>
<dbReference type="CDD" id="cd07967">
    <property type="entry name" value="OBF_DNA_ligase_III"/>
    <property type="match status" value="1"/>
</dbReference>
<dbReference type="GO" id="GO:0006310">
    <property type="term" value="P:DNA recombination"/>
    <property type="evidence" value="ECO:0007669"/>
    <property type="project" value="UniProtKB-KW"/>
</dbReference>
<dbReference type="EMBL" id="KL596671">
    <property type="protein sequence ID" value="KER29801.1"/>
    <property type="molecule type" value="Genomic_DNA"/>
</dbReference>
<evidence type="ECO:0000256" key="15">
    <source>
        <dbReference type="SAM" id="MobiDB-lite"/>
    </source>
</evidence>
<dbReference type="InterPro" id="IPR012310">
    <property type="entry name" value="DNA_ligase_ATP-dep_cent"/>
</dbReference>
<dbReference type="GO" id="GO:0070421">
    <property type="term" value="C:DNA ligase III-XRCC1 complex"/>
    <property type="evidence" value="ECO:0007669"/>
    <property type="project" value="TreeGrafter"/>
</dbReference>
<reference evidence="17 18" key="1">
    <citation type="submission" date="2013-11" db="EMBL/GenBank/DDBJ databases">
        <title>Opisthorchis viverrini - life in the bile duct.</title>
        <authorList>
            <person name="Young N.D."/>
            <person name="Nagarajan N."/>
            <person name="Lin S.J."/>
            <person name="Korhonen P.K."/>
            <person name="Jex A.R."/>
            <person name="Hall R.S."/>
            <person name="Safavi-Hemami H."/>
            <person name="Kaewkong W."/>
            <person name="Bertrand D."/>
            <person name="Gao S."/>
            <person name="Seet Q."/>
            <person name="Wongkham S."/>
            <person name="Teh B.T."/>
            <person name="Wongkham C."/>
            <person name="Intapan P.M."/>
            <person name="Maleewong W."/>
            <person name="Yang X."/>
            <person name="Hu M."/>
            <person name="Wang Z."/>
            <person name="Hofmann A."/>
            <person name="Sternberg P.W."/>
            <person name="Tan P."/>
            <person name="Wang J."/>
            <person name="Gasser R.B."/>
        </authorList>
    </citation>
    <scope>NUCLEOTIDE SEQUENCE [LARGE SCALE GENOMIC DNA]</scope>
</reference>
<evidence type="ECO:0000313" key="17">
    <source>
        <dbReference type="EMBL" id="KER29801.1"/>
    </source>
</evidence>
<evidence type="ECO:0000256" key="12">
    <source>
        <dbReference type="ARBA" id="ARBA00034003"/>
    </source>
</evidence>
<dbReference type="PROSITE" id="PS50160">
    <property type="entry name" value="DNA_LIGASE_A3"/>
    <property type="match status" value="1"/>
</dbReference>
<dbReference type="InterPro" id="IPR012308">
    <property type="entry name" value="DNA_ligase_ATP-dep_N"/>
</dbReference>
<dbReference type="Pfam" id="PF04679">
    <property type="entry name" value="DNA_ligase_A_C"/>
    <property type="match status" value="1"/>
</dbReference>
<dbReference type="PROSITE" id="PS00333">
    <property type="entry name" value="DNA_LIGASE_A2"/>
    <property type="match status" value="1"/>
</dbReference>
<evidence type="ECO:0000256" key="10">
    <source>
        <dbReference type="ARBA" id="ARBA00023204"/>
    </source>
</evidence>
<dbReference type="Gene3D" id="3.30.1490.70">
    <property type="match status" value="1"/>
</dbReference>
<protein>
    <recommendedName>
        <fullName evidence="13">DNA ligase</fullName>
        <ecNumber evidence="13">6.5.1.1</ecNumber>
    </recommendedName>
</protein>
<evidence type="ECO:0000256" key="5">
    <source>
        <dbReference type="ARBA" id="ARBA00022723"/>
    </source>
</evidence>
<dbReference type="EC" id="6.5.1.1" evidence="13"/>
<dbReference type="Pfam" id="PF01068">
    <property type="entry name" value="DNA_ligase_A_M"/>
    <property type="match status" value="2"/>
</dbReference>
<keyword evidence="10 13" id="KW-0234">DNA repair</keyword>
<dbReference type="Gene3D" id="3.30.470.30">
    <property type="entry name" value="DNA ligase/mRNA capping enzyme"/>
    <property type="match status" value="1"/>
</dbReference>
<evidence type="ECO:0000256" key="1">
    <source>
        <dbReference type="ARBA" id="ARBA00007572"/>
    </source>
</evidence>
<keyword evidence="11" id="KW-0131">Cell cycle</keyword>
<dbReference type="GO" id="GO:0003677">
    <property type="term" value="F:DNA binding"/>
    <property type="evidence" value="ECO:0007669"/>
    <property type="project" value="InterPro"/>
</dbReference>
<evidence type="ECO:0000259" key="16">
    <source>
        <dbReference type="PROSITE" id="PS50160"/>
    </source>
</evidence>
<dbReference type="InterPro" id="IPR036599">
    <property type="entry name" value="DNA_ligase_N_sf"/>
</dbReference>
<evidence type="ECO:0000256" key="6">
    <source>
        <dbReference type="ARBA" id="ARBA00022741"/>
    </source>
</evidence>
<dbReference type="PROSITE" id="PS00697">
    <property type="entry name" value="DNA_LIGASE_A1"/>
    <property type="match status" value="1"/>
</dbReference>
<comment type="catalytic activity">
    <reaction evidence="12 13">
        <text>ATP + (deoxyribonucleotide)n-3'-hydroxyl + 5'-phospho-(deoxyribonucleotide)m = (deoxyribonucleotide)n+m + AMP + diphosphate.</text>
        <dbReference type="EC" id="6.5.1.1"/>
    </reaction>
</comment>
<dbReference type="InterPro" id="IPR012340">
    <property type="entry name" value="NA-bd_OB-fold"/>
</dbReference>
<feature type="region of interest" description="Disordered" evidence="15">
    <location>
        <begin position="742"/>
        <end position="769"/>
    </location>
</feature>
<dbReference type="NCBIfam" id="TIGR00574">
    <property type="entry name" value="dnl1"/>
    <property type="match status" value="1"/>
</dbReference>
<evidence type="ECO:0000256" key="11">
    <source>
        <dbReference type="ARBA" id="ARBA00023306"/>
    </source>
</evidence>
<dbReference type="AlphaFoldDB" id="A0A074ZRS7"/>
<proteinExistence type="inferred from homology"/>
<keyword evidence="6 13" id="KW-0547">Nucleotide-binding</keyword>
<evidence type="ECO:0000256" key="3">
    <source>
        <dbReference type="ARBA" id="ARBA00022618"/>
    </source>
</evidence>
<keyword evidence="5" id="KW-0479">Metal-binding</keyword>
<name>A0A074ZRS7_OPIVI</name>
<dbReference type="Pfam" id="PF04675">
    <property type="entry name" value="DNA_ligase_A_N"/>
    <property type="match status" value="1"/>
</dbReference>
<evidence type="ECO:0000313" key="18">
    <source>
        <dbReference type="Proteomes" id="UP000054324"/>
    </source>
</evidence>
<dbReference type="GO" id="GO:0046872">
    <property type="term" value="F:metal ion binding"/>
    <property type="evidence" value="ECO:0007669"/>
    <property type="project" value="UniProtKB-KW"/>
</dbReference>
<sequence>MPIIAHSAAAVFASPEVHRRNLEESERAVSSITCVLCLFLTDSMHQCRGNPASGQKPPVVLLASVLLDLTAATQVNSNLSTELFKHLFSRPIHSHSMEHLSTLCDSLRATGSHTNRSKLIADFLRNLGSFEHVASFSSISGVDGSQNDIYILFRLLLPKETKLVYNLKDKQLINLFSELFEADKDAMLKDLEQAEDAATTIGTFFAKSDAVSPASKSSLSLTEVDQFLQDLASATKDVDRLPLLKKIVKRCTVKDLVLLVRIIRQDLRINAGCKQILDGLHPQAYGAFQASRDLKAVISKVLAATGTTGNTQTAGAKKLSMKRSVSTGIRLMTPIKPMLAEACRSAAQALAKAEPGGELFAEIKYDGERVQIHKDGDKFAFFSRSLKAVPTNKVSHVEPYIPQAFARAKQLVIDCEILLLDTKTNKPLPFGSLGVHKRAAFKDATVCIFVFDCLYLNGESLIHKPISSRRSVLEQYFCEVPHRVLLSERHVIQTHFLPSKCLGTILLRGTPPSPADIPSLNILMARVFSENLEGLVLKPSHSTYEPGKRHWLKIKRDYLAEGSMADSVDLIVLGAYYGTGNKAGLMSVFLMGAYDPASKQFTTVTKCGNGFTDEMLQTLQKKLKMKRITQSDVPSWLNVSKSLIPDFVVEDPKSAPVWEITGAEFSRASTHTAGLSSGETQGISIRFPRFTKARPDKTWQQATNVSELQRLVAESGKRSDWLDILNDAADVSVIKKNTGKRVAMSGSGSNLDPKPRKLPREEGTDTTKYSKIKPCHLRPLFNGLVFQVADNTDFDQTELNATLRQLVAGGAELKGAVGSSFASLLSNEEATHLLVPPRGNHTPSSLIQVTPDEVKKSLSAGRLLF</sequence>
<dbReference type="PANTHER" id="PTHR45674:SF9">
    <property type="entry name" value="DNA LIGASE 3"/>
    <property type="match status" value="1"/>
</dbReference>
<organism evidence="17 18">
    <name type="scientific">Opisthorchis viverrini</name>
    <name type="common">Southeast Asian liver fluke</name>
    <dbReference type="NCBI Taxonomy" id="6198"/>
    <lineage>
        <taxon>Eukaryota</taxon>
        <taxon>Metazoa</taxon>
        <taxon>Spiralia</taxon>
        <taxon>Lophotrochozoa</taxon>
        <taxon>Platyhelminthes</taxon>
        <taxon>Trematoda</taxon>
        <taxon>Digenea</taxon>
        <taxon>Opisthorchiida</taxon>
        <taxon>Opisthorchiata</taxon>
        <taxon>Opisthorchiidae</taxon>
        <taxon>Opisthorchis</taxon>
    </lineage>
</organism>
<evidence type="ECO:0000256" key="7">
    <source>
        <dbReference type="ARBA" id="ARBA00022763"/>
    </source>
</evidence>
<dbReference type="GO" id="GO:0071897">
    <property type="term" value="P:DNA biosynthetic process"/>
    <property type="evidence" value="ECO:0007669"/>
    <property type="project" value="InterPro"/>
</dbReference>
<dbReference type="KEGG" id="ovi:T265_03600"/>
<dbReference type="InterPro" id="IPR016059">
    <property type="entry name" value="DNA_ligase_ATP-dep_CS"/>
</dbReference>
<dbReference type="GO" id="GO:0051301">
    <property type="term" value="P:cell division"/>
    <property type="evidence" value="ECO:0007669"/>
    <property type="project" value="UniProtKB-KW"/>
</dbReference>
<keyword evidence="7 13" id="KW-0227">DNA damage</keyword>
<evidence type="ECO:0000256" key="9">
    <source>
        <dbReference type="ARBA" id="ARBA00023172"/>
    </source>
</evidence>
<dbReference type="SUPFAM" id="SSF50249">
    <property type="entry name" value="Nucleic acid-binding proteins"/>
    <property type="match status" value="1"/>
</dbReference>
<dbReference type="SUPFAM" id="SSF56091">
    <property type="entry name" value="DNA ligase/mRNA capping enzyme, catalytic domain"/>
    <property type="match status" value="1"/>
</dbReference>
<evidence type="ECO:0000256" key="2">
    <source>
        <dbReference type="ARBA" id="ARBA00022598"/>
    </source>
</evidence>
<dbReference type="CTD" id="20317787"/>
<dbReference type="Gene3D" id="2.40.50.140">
    <property type="entry name" value="Nucleic acid-binding proteins"/>
    <property type="match status" value="1"/>
</dbReference>
<dbReference type="FunFam" id="3.30.470.30:FF:000003">
    <property type="entry name" value="DNA ligase"/>
    <property type="match status" value="1"/>
</dbReference>
<dbReference type="STRING" id="6198.A0A074ZRS7"/>
<keyword evidence="18" id="KW-1185">Reference proteome</keyword>
<dbReference type="GeneID" id="20317787"/>
<dbReference type="Gene3D" id="1.10.3260.10">
    <property type="entry name" value="DNA ligase, ATP-dependent, N-terminal domain"/>
    <property type="match status" value="1"/>
</dbReference>
<dbReference type="OrthoDB" id="206088at2759"/>
<dbReference type="PANTHER" id="PTHR45674">
    <property type="entry name" value="DNA LIGASE 1/3 FAMILY MEMBER"/>
    <property type="match status" value="1"/>
</dbReference>
<dbReference type="GO" id="GO:0003910">
    <property type="term" value="F:DNA ligase (ATP) activity"/>
    <property type="evidence" value="ECO:0007669"/>
    <property type="project" value="UniProtKB-EC"/>
</dbReference>
<feature type="domain" description="ATP-dependent DNA ligase family profile" evidence="16">
    <location>
        <begin position="439"/>
        <end position="595"/>
    </location>
</feature>
<keyword evidence="8 13" id="KW-0067">ATP-binding</keyword>
<gene>
    <name evidence="17" type="ORF">T265_03600</name>
</gene>
<dbReference type="GO" id="GO:0005524">
    <property type="term" value="F:ATP binding"/>
    <property type="evidence" value="ECO:0007669"/>
    <property type="project" value="UniProtKB-KW"/>
</dbReference>
<evidence type="ECO:0000256" key="8">
    <source>
        <dbReference type="ARBA" id="ARBA00022840"/>
    </source>
</evidence>
<comment type="similarity">
    <text evidence="1 14">Belongs to the ATP-dependent DNA ligase family.</text>
</comment>
<dbReference type="GO" id="GO:0006302">
    <property type="term" value="P:double-strand break repair"/>
    <property type="evidence" value="ECO:0007669"/>
    <property type="project" value="TreeGrafter"/>
</dbReference>
<evidence type="ECO:0000256" key="4">
    <source>
        <dbReference type="ARBA" id="ARBA00022705"/>
    </source>
</evidence>
<evidence type="ECO:0000256" key="13">
    <source>
        <dbReference type="RuleBase" id="RU000617"/>
    </source>
</evidence>
<dbReference type="Proteomes" id="UP000054324">
    <property type="component" value="Unassembled WGS sequence"/>
</dbReference>
<feature type="compositionally biased region" description="Basic and acidic residues" evidence="15">
    <location>
        <begin position="753"/>
        <end position="765"/>
    </location>
</feature>
<dbReference type="InterPro" id="IPR050191">
    <property type="entry name" value="ATP-dep_DNA_ligase"/>
</dbReference>
<keyword evidence="4" id="KW-0235">DNA replication</keyword>
<accession>A0A074ZRS7</accession>
<dbReference type="GO" id="GO:0006273">
    <property type="term" value="P:lagging strand elongation"/>
    <property type="evidence" value="ECO:0007669"/>
    <property type="project" value="TreeGrafter"/>
</dbReference>